<name>A0A345DNE1_9MOLU</name>
<evidence type="ECO:0000256" key="1">
    <source>
        <dbReference type="SAM" id="Phobius"/>
    </source>
</evidence>
<gene>
    <name evidence="2" type="ORF">SDAV_00744</name>
</gene>
<proteinExistence type="predicted"/>
<reference evidence="3" key="1">
    <citation type="submission" date="2018-07" db="EMBL/GenBank/DDBJ databases">
        <title>Complete Genome Sequence of Spiroplasma phoeniceum.</title>
        <authorList>
            <person name="Davis R.E."/>
            <person name="Shao J.Y."/>
            <person name="Zhao Y."/>
            <person name="Silver A."/>
            <person name="Stump z."/>
            <person name="Gasparich G."/>
        </authorList>
    </citation>
    <scope>NUCLEOTIDE SEQUENCE [LARGE SCALE GENOMIC DNA]</scope>
    <source>
        <strain evidence="3">P40</strain>
    </source>
</reference>
<protein>
    <recommendedName>
        <fullName evidence="4">Transmembrane protein</fullName>
    </recommendedName>
</protein>
<keyword evidence="1" id="KW-0472">Membrane</keyword>
<keyword evidence="3" id="KW-1185">Reference proteome</keyword>
<dbReference type="EMBL" id="CP031088">
    <property type="protein sequence ID" value="AXF95729.1"/>
    <property type="molecule type" value="Genomic_DNA"/>
</dbReference>
<organism evidence="2 3">
    <name type="scientific">Spiroplasma phoeniceum P40</name>
    <dbReference type="NCBI Taxonomy" id="1276259"/>
    <lineage>
        <taxon>Bacteria</taxon>
        <taxon>Bacillati</taxon>
        <taxon>Mycoplasmatota</taxon>
        <taxon>Mollicutes</taxon>
        <taxon>Entomoplasmatales</taxon>
        <taxon>Spiroplasmataceae</taxon>
        <taxon>Spiroplasma</taxon>
    </lineage>
</organism>
<sequence length="150" mass="18089">MQNEYQIIIRFFTTQTNYIVAVYFFIYLFENKFKIQSPSYLIKLAVTIYITITMVVFWLVIFTSTQDANQYNVYAWISTIVLHLVIPISMIISYILTVGTFEYNLKQHYKLALWLILIYPVCYFIVILIRGTLRNLEKRPPDTWYHYFFS</sequence>
<feature type="transmembrane region" description="Helical" evidence="1">
    <location>
        <begin position="7"/>
        <end position="28"/>
    </location>
</feature>
<feature type="transmembrane region" description="Helical" evidence="1">
    <location>
        <begin position="40"/>
        <end position="61"/>
    </location>
</feature>
<keyword evidence="1" id="KW-1133">Transmembrane helix</keyword>
<feature type="transmembrane region" description="Helical" evidence="1">
    <location>
        <begin position="111"/>
        <end position="129"/>
    </location>
</feature>
<evidence type="ECO:0000313" key="2">
    <source>
        <dbReference type="EMBL" id="AXF95729.1"/>
    </source>
</evidence>
<accession>A0A345DNE1</accession>
<evidence type="ECO:0008006" key="4">
    <source>
        <dbReference type="Google" id="ProtNLM"/>
    </source>
</evidence>
<dbReference type="Proteomes" id="UP000253689">
    <property type="component" value="Chromosome"/>
</dbReference>
<dbReference type="KEGG" id="sphh:SDAV_00744"/>
<keyword evidence="1" id="KW-0812">Transmembrane</keyword>
<feature type="transmembrane region" description="Helical" evidence="1">
    <location>
        <begin position="73"/>
        <end position="96"/>
    </location>
</feature>
<evidence type="ECO:0000313" key="3">
    <source>
        <dbReference type="Proteomes" id="UP000253689"/>
    </source>
</evidence>
<dbReference type="RefSeq" id="WP_245938510.1">
    <property type="nucleotide sequence ID" value="NZ_CP031088.1"/>
</dbReference>
<dbReference type="AlphaFoldDB" id="A0A345DNE1"/>